<feature type="compositionally biased region" description="Basic and acidic residues" evidence="29">
    <location>
        <begin position="1999"/>
        <end position="2008"/>
    </location>
</feature>
<dbReference type="SUPFAM" id="SSF47095">
    <property type="entry name" value="HMG-box"/>
    <property type="match status" value="1"/>
</dbReference>
<evidence type="ECO:0000256" key="2">
    <source>
        <dbReference type="ARBA" id="ARBA00022481"/>
    </source>
</evidence>
<evidence type="ECO:0000313" key="35">
    <source>
        <dbReference type="Proteomes" id="UP000823561"/>
    </source>
</evidence>
<feature type="domain" description="PHD-type" evidence="33">
    <location>
        <begin position="219"/>
        <end position="323"/>
    </location>
</feature>
<dbReference type="CDD" id="cd22026">
    <property type="entry name" value="HMG-box_KMT2C"/>
    <property type="match status" value="1"/>
</dbReference>
<evidence type="ECO:0000259" key="31">
    <source>
        <dbReference type="PROSITE" id="PS50280"/>
    </source>
</evidence>
<feature type="compositionally biased region" description="Basic and acidic residues" evidence="29">
    <location>
        <begin position="1405"/>
        <end position="1428"/>
    </location>
</feature>
<dbReference type="PROSITE" id="PS51805">
    <property type="entry name" value="EPHD"/>
    <property type="match status" value="2"/>
</dbReference>
<dbReference type="CDD" id="cd19171">
    <property type="entry name" value="SET_KMT2C_2D"/>
    <property type="match status" value="1"/>
</dbReference>
<dbReference type="FunFam" id="3.30.160.360:FF:000001">
    <property type="entry name" value="Histone-lysine N-methyltransferase"/>
    <property type="match status" value="1"/>
</dbReference>
<evidence type="ECO:0000256" key="19">
    <source>
        <dbReference type="ARBA" id="ARBA00023242"/>
    </source>
</evidence>
<feature type="compositionally biased region" description="Pro residues" evidence="29">
    <location>
        <begin position="545"/>
        <end position="558"/>
    </location>
</feature>
<feature type="compositionally biased region" description="Polar residues" evidence="29">
    <location>
        <begin position="3617"/>
        <end position="3626"/>
    </location>
</feature>
<evidence type="ECO:0000259" key="33">
    <source>
        <dbReference type="PROSITE" id="PS51805"/>
    </source>
</evidence>
<dbReference type="FunFam" id="3.30.40.10:FF:000080">
    <property type="entry name" value="Histone-lysine N-methyltransferase 2C"/>
    <property type="match status" value="1"/>
</dbReference>
<evidence type="ECO:0000256" key="8">
    <source>
        <dbReference type="ARBA" id="ARBA00022737"/>
    </source>
</evidence>
<evidence type="ECO:0000256" key="13">
    <source>
        <dbReference type="ARBA" id="ARBA00023015"/>
    </source>
</evidence>
<feature type="compositionally biased region" description="Pro residues" evidence="29">
    <location>
        <begin position="1805"/>
        <end position="1817"/>
    </location>
</feature>
<feature type="compositionally biased region" description="Low complexity" evidence="29">
    <location>
        <begin position="125"/>
        <end position="134"/>
    </location>
</feature>
<feature type="compositionally biased region" description="Pro residues" evidence="29">
    <location>
        <begin position="3311"/>
        <end position="3326"/>
    </location>
</feature>
<keyword evidence="18" id="KW-0804">Transcription</keyword>
<feature type="region of interest" description="Disordered" evidence="29">
    <location>
        <begin position="2820"/>
        <end position="2923"/>
    </location>
</feature>
<keyword evidence="21" id="KW-0012">Acyltransferase</keyword>
<dbReference type="SUPFAM" id="SSF82199">
    <property type="entry name" value="SET domain"/>
    <property type="match status" value="1"/>
</dbReference>
<dbReference type="GO" id="GO:0003713">
    <property type="term" value="F:transcription coactivator activity"/>
    <property type="evidence" value="ECO:0007669"/>
    <property type="project" value="TreeGrafter"/>
</dbReference>
<dbReference type="GO" id="GO:0045944">
    <property type="term" value="P:positive regulation of transcription by RNA polymerase II"/>
    <property type="evidence" value="ECO:0007669"/>
    <property type="project" value="TreeGrafter"/>
</dbReference>
<feature type="domain" description="PHD-type" evidence="30">
    <location>
        <begin position="380"/>
        <end position="430"/>
    </location>
</feature>
<dbReference type="InterPro" id="IPR047004">
    <property type="entry name" value="KMT2C_PHD2"/>
</dbReference>
<dbReference type="SMART" id="SM00249">
    <property type="entry name" value="PHD"/>
    <property type="match status" value="8"/>
</dbReference>
<feature type="compositionally biased region" description="Polar residues" evidence="29">
    <location>
        <begin position="2885"/>
        <end position="2896"/>
    </location>
</feature>
<evidence type="ECO:0000256" key="21">
    <source>
        <dbReference type="ARBA" id="ARBA00023315"/>
    </source>
</evidence>
<feature type="compositionally biased region" description="Polar residues" evidence="29">
    <location>
        <begin position="3637"/>
        <end position="3655"/>
    </location>
</feature>
<dbReference type="PROSITE" id="PS51543">
    <property type="entry name" value="FYRC"/>
    <property type="match status" value="1"/>
</dbReference>
<dbReference type="CDD" id="cd15513">
    <property type="entry name" value="PHD5_KMT2C_like"/>
    <property type="match status" value="1"/>
</dbReference>
<feature type="compositionally biased region" description="Low complexity" evidence="29">
    <location>
        <begin position="21"/>
        <end position="32"/>
    </location>
</feature>
<evidence type="ECO:0000256" key="3">
    <source>
        <dbReference type="ARBA" id="ARBA00022553"/>
    </source>
</evidence>
<feature type="compositionally biased region" description="Basic and acidic residues" evidence="29">
    <location>
        <begin position="2130"/>
        <end position="2140"/>
    </location>
</feature>
<dbReference type="Gene3D" id="3.30.160.360">
    <property type="match status" value="1"/>
</dbReference>
<dbReference type="Pfam" id="PF05964">
    <property type="entry name" value="FYRN"/>
    <property type="match status" value="1"/>
</dbReference>
<dbReference type="Gene3D" id="3.30.40.10">
    <property type="entry name" value="Zinc/RING finger domain, C3HC4 (zinc finger)"/>
    <property type="match status" value="6"/>
</dbReference>
<dbReference type="Pfam" id="PF00856">
    <property type="entry name" value="SET"/>
    <property type="match status" value="1"/>
</dbReference>
<feature type="region of interest" description="Disordered" evidence="29">
    <location>
        <begin position="1264"/>
        <end position="1384"/>
    </location>
</feature>
<gene>
    <name evidence="34" type="ORF">AALO_G00003370</name>
</gene>
<dbReference type="InterPro" id="IPR003888">
    <property type="entry name" value="FYrich_N"/>
</dbReference>
<keyword evidence="14 28" id="KW-0175">Coiled coil</keyword>
<keyword evidence="2" id="KW-0488">Methylation</keyword>
<dbReference type="Pfam" id="PF00628">
    <property type="entry name" value="PHD"/>
    <property type="match status" value="4"/>
</dbReference>
<keyword evidence="6" id="KW-0949">S-adenosyl-L-methionine</keyword>
<feature type="region of interest" description="Disordered" evidence="29">
    <location>
        <begin position="4299"/>
        <end position="4412"/>
    </location>
</feature>
<evidence type="ECO:0000256" key="9">
    <source>
        <dbReference type="ARBA" id="ARBA00022771"/>
    </source>
</evidence>
<dbReference type="Pfam" id="PF13771">
    <property type="entry name" value="zf-HC5HC2H"/>
    <property type="match status" value="1"/>
</dbReference>
<keyword evidence="3" id="KW-0597">Phosphoprotein</keyword>
<evidence type="ECO:0000256" key="14">
    <source>
        <dbReference type="ARBA" id="ARBA00023054"/>
    </source>
</evidence>
<keyword evidence="7" id="KW-0479">Metal-binding</keyword>
<feature type="region of interest" description="Disordered" evidence="29">
    <location>
        <begin position="1404"/>
        <end position="1468"/>
    </location>
</feature>
<feature type="compositionally biased region" description="Pro residues" evidence="29">
    <location>
        <begin position="4350"/>
        <end position="4367"/>
    </location>
</feature>
<keyword evidence="13" id="KW-0805">Transcription regulation</keyword>
<feature type="region of interest" description="Disordered" evidence="29">
    <location>
        <begin position="1680"/>
        <end position="1714"/>
    </location>
</feature>
<dbReference type="GO" id="GO:0008270">
    <property type="term" value="F:zinc ion binding"/>
    <property type="evidence" value="ECO:0007669"/>
    <property type="project" value="UniProtKB-KW"/>
</dbReference>
<dbReference type="GO" id="GO:0016746">
    <property type="term" value="F:acyltransferase activity"/>
    <property type="evidence" value="ECO:0007669"/>
    <property type="project" value="UniProtKB-KW"/>
</dbReference>
<keyword evidence="11" id="KW-0156">Chromatin regulator</keyword>
<dbReference type="PROSITE" id="PS50280">
    <property type="entry name" value="SET"/>
    <property type="match status" value="1"/>
</dbReference>
<feature type="compositionally biased region" description="Basic and acidic residues" evidence="29">
    <location>
        <begin position="2824"/>
        <end position="2842"/>
    </location>
</feature>
<dbReference type="PROSITE" id="PS00354">
    <property type="entry name" value="HMGI_Y"/>
    <property type="match status" value="1"/>
</dbReference>
<evidence type="ECO:0000256" key="6">
    <source>
        <dbReference type="ARBA" id="ARBA00022691"/>
    </source>
</evidence>
<dbReference type="CDD" id="cd15594">
    <property type="entry name" value="PHD2_KMT2C"/>
    <property type="match status" value="1"/>
</dbReference>
<dbReference type="PANTHER" id="PTHR45888:SF1">
    <property type="entry name" value="HISTONE-LYSINE N-METHYLTRANSFERASE 2C"/>
    <property type="match status" value="1"/>
</dbReference>
<dbReference type="SMART" id="SM00317">
    <property type="entry name" value="SET"/>
    <property type="match status" value="1"/>
</dbReference>
<feature type="compositionally biased region" description="Basic and acidic residues" evidence="29">
    <location>
        <begin position="4368"/>
        <end position="4383"/>
    </location>
</feature>
<dbReference type="InterPro" id="IPR001965">
    <property type="entry name" value="Znf_PHD"/>
</dbReference>
<dbReference type="GO" id="GO:0003677">
    <property type="term" value="F:DNA binding"/>
    <property type="evidence" value="ECO:0007669"/>
    <property type="project" value="UniProtKB-KW"/>
</dbReference>
<feature type="compositionally biased region" description="Basic and acidic residues" evidence="29">
    <location>
        <begin position="732"/>
        <end position="746"/>
    </location>
</feature>
<evidence type="ECO:0000259" key="30">
    <source>
        <dbReference type="PROSITE" id="PS50016"/>
    </source>
</evidence>
<feature type="coiled-coil region" evidence="28">
    <location>
        <begin position="3397"/>
        <end position="3438"/>
    </location>
</feature>
<evidence type="ECO:0000313" key="34">
    <source>
        <dbReference type="EMBL" id="KAG5285439.1"/>
    </source>
</evidence>
<feature type="domain" description="PHD-type" evidence="30">
    <location>
        <begin position="1106"/>
        <end position="1170"/>
    </location>
</feature>
<evidence type="ECO:0000256" key="24">
    <source>
        <dbReference type="ARBA" id="ARBA00058707"/>
    </source>
</evidence>
<feature type="region of interest" description="Disordered" evidence="29">
    <location>
        <begin position="3362"/>
        <end position="3397"/>
    </location>
</feature>
<feature type="compositionally biased region" description="Low complexity" evidence="29">
    <location>
        <begin position="4027"/>
        <end position="4038"/>
    </location>
</feature>
<feature type="region of interest" description="Disordered" evidence="29">
    <location>
        <begin position="1785"/>
        <end position="2400"/>
    </location>
</feature>
<dbReference type="SMART" id="SM00542">
    <property type="entry name" value="FYRC"/>
    <property type="match status" value="1"/>
</dbReference>
<feature type="compositionally biased region" description="Basic and acidic residues" evidence="29">
    <location>
        <begin position="1823"/>
        <end position="1842"/>
    </location>
</feature>
<dbReference type="SUPFAM" id="SSF57903">
    <property type="entry name" value="FYVE/PHD zinc finger"/>
    <property type="match status" value="6"/>
</dbReference>
<dbReference type="InterPro" id="IPR037877">
    <property type="entry name" value="PHD3_KMT2C"/>
</dbReference>
<keyword evidence="17" id="KW-0010">Activator</keyword>
<keyword evidence="35" id="KW-1185">Reference proteome</keyword>
<evidence type="ECO:0000256" key="17">
    <source>
        <dbReference type="ARBA" id="ARBA00023159"/>
    </source>
</evidence>
<dbReference type="InterPro" id="IPR003616">
    <property type="entry name" value="Post-SET_dom"/>
</dbReference>
<feature type="compositionally biased region" description="Basic and acidic residues" evidence="29">
    <location>
        <begin position="1265"/>
        <end position="1304"/>
    </location>
</feature>
<feature type="compositionally biased region" description="Pro residues" evidence="29">
    <location>
        <begin position="2485"/>
        <end position="2503"/>
    </location>
</feature>
<evidence type="ECO:0000256" key="27">
    <source>
        <dbReference type="PROSITE-ProRule" id="PRU00146"/>
    </source>
</evidence>
<dbReference type="PROSITE" id="PS51542">
    <property type="entry name" value="FYRN"/>
    <property type="match status" value="1"/>
</dbReference>
<feature type="compositionally biased region" description="Polar residues" evidence="29">
    <location>
        <begin position="2843"/>
        <end position="2856"/>
    </location>
</feature>
<feature type="compositionally biased region" description="Low complexity" evidence="29">
    <location>
        <begin position="1890"/>
        <end position="1905"/>
    </location>
</feature>
<dbReference type="FunFam" id="2.170.270.10:FF:000003">
    <property type="entry name" value="Histone-lysine N-methyltransferase"/>
    <property type="match status" value="1"/>
</dbReference>
<dbReference type="InterPro" id="IPR001214">
    <property type="entry name" value="SET_dom"/>
</dbReference>
<feature type="region of interest" description="Disordered" evidence="29">
    <location>
        <begin position="3463"/>
        <end position="3684"/>
    </location>
</feature>
<feature type="compositionally biased region" description="Pro residues" evidence="29">
    <location>
        <begin position="2237"/>
        <end position="2248"/>
    </location>
</feature>
<feature type="region of interest" description="Disordered" evidence="29">
    <location>
        <begin position="4140"/>
        <end position="4159"/>
    </location>
</feature>
<keyword evidence="9 27" id="KW-0863">Zinc-finger</keyword>
<feature type="compositionally biased region" description="Basic and acidic residues" evidence="29">
    <location>
        <begin position="3767"/>
        <end position="3777"/>
    </location>
</feature>
<dbReference type="FunFam" id="3.30.40.10:FF:000002">
    <property type="entry name" value="Histone-lysine N-methyltransferase"/>
    <property type="match status" value="1"/>
</dbReference>
<dbReference type="Proteomes" id="UP000823561">
    <property type="component" value="Chromosome 1"/>
</dbReference>
<dbReference type="SMART" id="SM00541">
    <property type="entry name" value="FYRN"/>
    <property type="match status" value="1"/>
</dbReference>
<evidence type="ECO:0000256" key="10">
    <source>
        <dbReference type="ARBA" id="ARBA00022833"/>
    </source>
</evidence>
<dbReference type="InterPro" id="IPR034732">
    <property type="entry name" value="EPHD"/>
</dbReference>
<feature type="compositionally biased region" description="Polar residues" evidence="29">
    <location>
        <begin position="1585"/>
        <end position="1599"/>
    </location>
</feature>
<feature type="region of interest" description="Disordered" evidence="29">
    <location>
        <begin position="4194"/>
        <end position="4232"/>
    </location>
</feature>
<feature type="compositionally biased region" description="Low complexity" evidence="29">
    <location>
        <begin position="166"/>
        <end position="176"/>
    </location>
</feature>
<dbReference type="InterPro" id="IPR046341">
    <property type="entry name" value="SET_dom_sf"/>
</dbReference>
<dbReference type="SMART" id="SM00508">
    <property type="entry name" value="PostSET"/>
    <property type="match status" value="1"/>
</dbReference>
<keyword evidence="19" id="KW-0539">Nucleus</keyword>
<dbReference type="FunFam" id="3.30.40.10:FF:000095">
    <property type="entry name" value="Histone-lysine N-methyltransferase 2C"/>
    <property type="match status" value="1"/>
</dbReference>
<feature type="compositionally biased region" description="Low complexity" evidence="29">
    <location>
        <begin position="3366"/>
        <end position="3377"/>
    </location>
</feature>
<feature type="compositionally biased region" description="Basic and acidic residues" evidence="29">
    <location>
        <begin position="1365"/>
        <end position="1377"/>
    </location>
</feature>
<feature type="region of interest" description="Disordered" evidence="29">
    <location>
        <begin position="3309"/>
        <end position="3335"/>
    </location>
</feature>
<feature type="region of interest" description="Disordered" evidence="29">
    <location>
        <begin position="4575"/>
        <end position="4597"/>
    </location>
</feature>
<keyword evidence="10" id="KW-0862">Zinc</keyword>
<dbReference type="FunFam" id="3.30.40.10:FF:000407">
    <property type="entry name" value="Histone-lysine N-methyltransferase MLL3"/>
    <property type="match status" value="1"/>
</dbReference>
<evidence type="ECO:0000256" key="20">
    <source>
        <dbReference type="ARBA" id="ARBA00023288"/>
    </source>
</evidence>
<feature type="domain" description="Post-SET" evidence="32">
    <location>
        <begin position="4979"/>
        <end position="4995"/>
    </location>
</feature>
<feature type="domain" description="SET" evidence="31">
    <location>
        <begin position="4855"/>
        <end position="4971"/>
    </location>
</feature>
<evidence type="ECO:0000256" key="26">
    <source>
        <dbReference type="ARBA" id="ARBA00072631"/>
    </source>
</evidence>
<comment type="catalytic activity">
    <reaction evidence="23">
        <text>L-lysyl(4)-[histone H3] + S-adenosyl-L-methionine = N(6)-methyl-L-lysyl(4)-[histone H3] + S-adenosyl-L-homocysteine + H(+)</text>
        <dbReference type="Rhea" id="RHEA:60264"/>
        <dbReference type="Rhea" id="RHEA-COMP:15543"/>
        <dbReference type="Rhea" id="RHEA-COMP:15547"/>
        <dbReference type="ChEBI" id="CHEBI:15378"/>
        <dbReference type="ChEBI" id="CHEBI:29969"/>
        <dbReference type="ChEBI" id="CHEBI:57856"/>
        <dbReference type="ChEBI" id="CHEBI:59789"/>
        <dbReference type="ChEBI" id="CHEBI:61929"/>
        <dbReference type="EC" id="2.1.1.364"/>
    </reaction>
    <physiologicalReaction direction="left-to-right" evidence="23">
        <dbReference type="Rhea" id="RHEA:60265"/>
    </physiologicalReaction>
</comment>
<feature type="region of interest" description="Disordered" evidence="29">
    <location>
        <begin position="1494"/>
        <end position="1547"/>
    </location>
</feature>
<comment type="function">
    <text evidence="24">Histone methyltransferase that catalyzes methyl group transfer from S-adenosyl-L-methionine to the epsilon-amino group of 'Lys-4' of histone H3 (H3K4). Part of chromatin remodeling machinery predominantly forms H3K4me1 methylation marks at active chromatin sites where transcription and DNA repair take place. Likely plays a redundant role with KMT2D in enriching H3K4me1 mark on primed and active enhancer elements.</text>
</comment>
<feature type="compositionally biased region" description="Polar residues" evidence="29">
    <location>
        <begin position="2905"/>
        <end position="2923"/>
    </location>
</feature>
<feature type="domain" description="PHD-type" evidence="30">
    <location>
        <begin position="988"/>
        <end position="1041"/>
    </location>
</feature>
<evidence type="ECO:0000256" key="12">
    <source>
        <dbReference type="ARBA" id="ARBA00022990"/>
    </source>
</evidence>
<dbReference type="InterPro" id="IPR011011">
    <property type="entry name" value="Znf_FYVE_PHD"/>
</dbReference>
<evidence type="ECO:0000256" key="28">
    <source>
        <dbReference type="SAM" id="Coils"/>
    </source>
</evidence>
<evidence type="ECO:0000256" key="25">
    <source>
        <dbReference type="ARBA" id="ARBA00065668"/>
    </source>
</evidence>
<comment type="caution">
    <text evidence="34">The sequence shown here is derived from an EMBL/GenBank/DDBJ whole genome shotgun (WGS) entry which is preliminary data.</text>
</comment>
<evidence type="ECO:0000256" key="15">
    <source>
        <dbReference type="ARBA" id="ARBA00023125"/>
    </source>
</evidence>
<dbReference type="Gene3D" id="1.10.30.10">
    <property type="entry name" value="High mobility group box domain"/>
    <property type="match status" value="1"/>
</dbReference>
<feature type="region of interest" description="Disordered" evidence="29">
    <location>
        <begin position="3993"/>
        <end position="4038"/>
    </location>
</feature>
<feature type="compositionally biased region" description="Low complexity" evidence="29">
    <location>
        <begin position="627"/>
        <end position="644"/>
    </location>
</feature>
<feature type="region of interest" description="Disordered" evidence="29">
    <location>
        <begin position="843"/>
        <end position="938"/>
    </location>
</feature>
<dbReference type="InterPro" id="IPR019787">
    <property type="entry name" value="Znf_PHD-finger"/>
</dbReference>
<feature type="region of interest" description="Disordered" evidence="29">
    <location>
        <begin position="162"/>
        <end position="209"/>
    </location>
</feature>
<comment type="subunit">
    <text evidence="25">Component of the MLL3 complex (also named ASCOM complex), at least composed of catalytic subunit KMT2C/MLL3, ASH2L, RBBP5, WDR5, NCOA6, DPY30, KDM6A, PAXIP1/PTIP, PAGR1 and alpha- and beta-tubulin. Forms a core complex with the evolutionary conserved subcomplex WRAD composed of WDR5, RBBP5, ASH2L/ASH2 and DPY30 subunits; WRAD differentially stimulates the methyltransferase activity. Interacts (via WIN motif) with WDR5.</text>
</comment>
<feature type="compositionally biased region" description="Low complexity" evidence="29">
    <location>
        <begin position="1942"/>
        <end position="1965"/>
    </location>
</feature>
<feature type="compositionally biased region" description="Basic and acidic residues" evidence="29">
    <location>
        <begin position="1"/>
        <end position="12"/>
    </location>
</feature>
<keyword evidence="12" id="KW-0007">Acetylation</keyword>
<dbReference type="Gene3D" id="2.170.270.10">
    <property type="entry name" value="SET domain"/>
    <property type="match status" value="1"/>
</dbReference>
<feature type="domain" description="PHD-type" evidence="30">
    <location>
        <begin position="333"/>
        <end position="383"/>
    </location>
</feature>
<feature type="compositionally biased region" description="Polar residues" evidence="29">
    <location>
        <begin position="1439"/>
        <end position="1449"/>
    </location>
</feature>
<evidence type="ECO:0000256" key="11">
    <source>
        <dbReference type="ARBA" id="ARBA00022853"/>
    </source>
</evidence>
<dbReference type="CDD" id="cd15511">
    <property type="entry name" value="PHD3_KMT2C"/>
    <property type="match status" value="1"/>
</dbReference>
<feature type="compositionally biased region" description="Low complexity" evidence="29">
    <location>
        <begin position="1867"/>
        <end position="1879"/>
    </location>
</feature>
<feature type="compositionally biased region" description="Polar residues" evidence="29">
    <location>
        <begin position="2161"/>
        <end position="2172"/>
    </location>
</feature>
<keyword evidence="5" id="KW-0808">Transferase</keyword>
<feature type="domain" description="PHD-type" evidence="33">
    <location>
        <begin position="4465"/>
        <end position="4573"/>
    </location>
</feature>
<dbReference type="PANTHER" id="PTHR45888">
    <property type="entry name" value="HL01030P-RELATED"/>
    <property type="match status" value="1"/>
</dbReference>
<protein>
    <recommendedName>
        <fullName evidence="26">Histone-lysine N-methyltransferase 2C</fullName>
        <ecNumber evidence="22">2.1.1.364</ecNumber>
    </recommendedName>
</protein>
<dbReference type="InterPro" id="IPR003889">
    <property type="entry name" value="FYrich_C"/>
</dbReference>
<dbReference type="FunFam" id="1.10.30.10:FF:000009">
    <property type="entry name" value="Histone-lysine N-methyltransferase"/>
    <property type="match status" value="1"/>
</dbReference>
<dbReference type="GO" id="GO:0140945">
    <property type="term" value="F:histone H3K4 monomethyltransferase activity"/>
    <property type="evidence" value="ECO:0007669"/>
    <property type="project" value="UniProtKB-EC"/>
</dbReference>
<keyword evidence="8" id="KW-0677">Repeat</keyword>
<feature type="compositionally biased region" description="Basic and acidic residues" evidence="29">
    <location>
        <begin position="4010"/>
        <end position="4026"/>
    </location>
</feature>
<keyword evidence="20" id="KW-0449">Lipoprotein</keyword>
<evidence type="ECO:0000256" key="7">
    <source>
        <dbReference type="ARBA" id="ARBA00022723"/>
    </source>
</evidence>
<evidence type="ECO:0000256" key="1">
    <source>
        <dbReference type="ARBA" id="ARBA00004123"/>
    </source>
</evidence>
<dbReference type="CDD" id="cd15509">
    <property type="entry name" value="PHD1_KMT2C_like"/>
    <property type="match status" value="1"/>
</dbReference>
<comment type="subcellular location">
    <subcellularLocation>
        <location evidence="1">Nucleus</location>
    </subcellularLocation>
</comment>
<dbReference type="InterPro" id="IPR000637">
    <property type="entry name" value="HMGI/Y_DNA-bd_CS"/>
</dbReference>
<feature type="compositionally biased region" description="Polar residues" evidence="29">
    <location>
        <begin position="3786"/>
        <end position="3805"/>
    </location>
</feature>
<sequence>MSSEDKSLDTSDKGPPPPPGSTGATPTGSPAPTDRRPRGRPRKDAVSAAPLPGPATKPPKKSRSRGRALLEDEEVVETAELAELTASQEIEPKEQQEMGESAMLVAGDGEGEDSPSFPLHQTQEAAAPPSASSSGVTKSSEQLCAFCYCGGRSLLGQGDLRRFEASPTPSSQSGGSTRDGDGSSGGSGGSDPDSGAPRPTVAPRALSSAEEGAGRFWDELSHVGLPDGTDVQTLFDESGRCWAHQRCAVWSQDVCQGEDQSLLNVDQAIHSGSTQCCAYCKRLGASIKCCEEGCDRMYHYPCAGAAGTFQDFKRLLLFCPDHIELAIDRSLEEANCVLCDSPGDLQDQLFCTSCGLHYHGMCLDIAVTPLKRAGWQCPECKVCQTCKNPGEDTKMLVCDMCDKGYHTFCLQPAMDSIPAGGWRCKNCRVCDQCGTRTSGHWHHSGLLCEACAGQQDPALACPLCGGGLDPELQPHLLSCHSCKRWLHLECEQQVEGFVEPLPGEHYVCCGCQRTSPDLDPPHRDLEARLMLATVGAEEPGDAPSEPQPSSPMDCPPSGAPEEEERAAGTGAAGCGQAGEQVSEAKPELESEELYEVTCAEEPRATAAVSPEDTGSQRLESEAPEPPLQAAEPEPSQACTATAAPQEEEPEPGQEKHEAPTPPTKEPTDASAPAVEEAMEVSGDVSPAAEASREATGPTLVPKEERATEKEEEVEKKKGLKVEKEPSSMVVPVKEKEDEAQLEHPVDMETTSGGSILPQPAPPAEAKGAAHKPSSVPDVRSESTSPCPPQVPLSPHTSLDETVQAPLQLQLQLPLPETEPEPPFSPVDFSTAIPPAMFLPMTPKIGMGKPAITKRKFSPGRPRVKQGAWRGPGRAVSPSWSLEPPKTRQPTSTPAWGIRVGRGSGFPGRRRPRGAGLSGRGGRGRSRMKNGVSPVPNPGVRVRSFITSSQTGALVGAVEPSYLFKEEEENAMHNTVVLFSSSDSFTLKQDMCVVCGSFGQGVEGRLLACAQCGQCYHPFCVNIKLTRVVLSKGWRCLECTVCEACGQATDPARLLLCDDCDISYHTYCLNPPLQNVPNGGWKCKWCVSCTQCGATSPGLRGEWQNNYTQCAPCGSLSSCPSCLLDYSEEEIIVQCRQCDRWVHASCQGLHSEQEVEVAVDNGFDCTQCRGRASPSETIAAVAAMAAAEAYESPLPVQTFPKAKDLDPARTYTQDGVCLTESGLSQLQSLAAAASRRRRPKPKLKLKIINQNSVAVLQSVPDQPLELSREVDLDDSREGEAECEGKSDSSPEREVVDDDSKGGEAGKKRKRKPYRPGIGGFMVRQRNKAGQAKAKPALTRKDSTGSLSEIPPAKDETWGDPAPDTPQDEKPPVAEFPEKTRKRYRKKKTKLEEAFPTYLQEAFFGKDLLDKSKQSRQGVERGLLEEEHMQTGRKTPRPQYMSPSAESLHSNTSTAGAATPGKAAASRSTDDPLVALTDVLNTDTDLLGILSGDLGKPSDESGLDFSPFQVDGSPPNFAGLDMAEESPAVPQTHSGRAVRGIPEEPLGGILSPELDKMVTDESILSKLYKIPELEGKDVEDLFTAVLSPSTSRSQHQQQQGPSAMHGPQGGTLPHPPSAPGNGMFPRMPMVNGLVDPSQQFSPSQMNPGAGSCMTGNFSPLQRMPFPDNMREHKFHPVPGGVGGAWAGPGPPPAPGPGPGPGAEGEGDSMSTAQKSTLKWEKEETLGELATVAPVLYTNVNFPDLKEEYPDWSTRVKQIAKLWRKASSQDRAPYVQKARDNRAALRINKVQMSNEPVKRPHAQQPVQLPQPPEVFDPAIPPLDTELLFKDPLKHKESEQEQEWKLRQQLRQKSKQQAKIEATQKLEQVKNEQLQQQQQQQQQTGSGADGENSGGQSPLSQSSSGNLSPMQQPKSNFSRPPPSTGSKDDIFLRPQLPPPSAGGQGSSSQPQSPQMFSPGSSGSRPSSPGDPYAKMVGTPRPPPMGTSVQRRGSIESGKSPRSLSEERGKHEPFGSPTSLSSDPYAKPPDTPRPVTSGDPFLKPMGPPRASPSMEGRHMMGSPGHDPFSRPAQRKEAYQRGAQNRMILSDPYSRPLLTPIPGSNESGSVQLFKAPMPPGQAQDPYGGMHPGQRRPSGDPFERLDDPYAQSPLTPRPAMGQEFASPQRPSRQPHQFSQPGPVMRQSAQNPYVHAPPTPRPDYSQYDPYSQPPGTPRPMSDPYAHPPGTPRPHDQYSPSSDPYSHPPTTPRPGPRLSPSLAVDPYAQQPGTPHPGMGDRFPKSPGCQRNPDPYAQPPGTPRPMTMGGPQQMLNDPYAQPPGTPRPGGRPGSFQDPFSPPQARAQEAFAHPMVPGSQTPKHPGMHDESVVMPSNPPNQTPVHDPFEQAPMTPHPQVEKESQGMVGHGLNPMGTGQMPHPAQFSAPPEAQSVSLMEAEERMRQRQRIRELILKQQQQKGANRQEKGPQEAPMAPGTPQHWSQGGPGPQVEIFNRPPPPYPGPGPVRGPMRFPGPFPGDQHGPVAMEGQFPDGSNMGIRQHMQRFGFPSGQGPHGPLRPPHPMQDAMMDAHPQMRRSISVELGKSFGGPPMGPQHFPPRGMPVQQHNIMGQPFIELRHRAPESRFRLPFGPAGMQGGSMDPHAQQHRLPGFNVRQQMGFPPNQGPRPMEGTMMNQHQGSAPQMQMSSSMDNLNQSLCLPGTGGLQQPPLMRSMSQPASSESSNVAPVNLFPVASTEHTDEISMPSTEGEKLDADESAVKDLEDVEVKDLVDADLENLNLDAEDGKDLDLETNDLHLDDFLTSGKFDIIAYTETDLDLDVKKDMFNEDLDLSDPIEDHNETSDPQKALSEKRNTGSGSASTKGQSDNIPEAPTGNIKQEACSSQGLKEEPDIKLEPNTSLSQPQGLTASGDIKGSDLSQPTASQLSQSVSVPDSTPVLSSLLVKEKPGEMSLKQVDAASAVQNNPEVSTSNILNQSNYPQQDLNPTLALEQTMGSTHGETAMGNSSQIQGQAAGQAFGSDQLGAQDAMLAEDPQAGTSLLGQNRPLLLEEQPLLLQDLLDQERQEQQQQRQMQAMIRQRSSDSFFPNIDFDAITDPIMKAKMVALKGINKVMVQNNMGMTPMTVMNRLPQAVQQGQGPPWPEGAPVAPQVPVQVQDAKQAPHMGRPNLPAVAPGFSNDAQQKAQYEEWLRETQQLLQMQQKFLEEQIGAHRKSKKALSAKQRTAKKAGREFPEEDAEQLKHVTEQQGVVQKQLEQIRKQQKEHAELIEEYRVKQQPQCNMQPPLMPGMPGMHGPPAMMPVRPPMSQPMIGPLPQMPQIPVHPGQPGPARPPNMPPGWRPGGPMAMPGPMPGPMPMGGPRMPPMMPVQGPMPQPPQVMPAAAPAPQAGGESPHVNFDDTNPFSEGFQERERKERLREQQERQRVQLMKEVERQRALKQRMEMEMQQQQQALMSPEGLLKPQMAPMPMFNQEMPHDFLQAPKPPQPQHPGQMFPQQQGHPPGLSGEPPGAFMGNGPFPQDMGPGFWPDNPGMEAGNFAPGQPRPPRFGGPNMMPHNAGKPHPFGPDSSLPLPPNFPGSGPSLIQLYSNIIPEEKGKKKRNRKKKKDDDSGSLNAPSTPHSDLTAPLTPCVSDTSSTPTRLSLHHGEQDLCESSQPGSSTPGSATSQPPSELERQLSGGSCGGGGSFPLLEGHSSMPSGQLDRILSNIKLEQVEGASECHGPRAHDMEHMGMVKMEAEKEGTSPHAAGLSPAHSSKGEMSNELLKHLLKHKRTPPAAIPHQRSEDSLRSEEDGCIDSKNFLRQNSLDSNGTVSDSQMSGQPEFGGSSLAGEQTKRKQRNKRGPKGAERPVPRSKKRRKEEEERKAAAAASDPAMTHLKQLSLLPLMEPLIGVNYAHFMPYGGRQLDGENRLSGSFGSATLDGVSDYYSQLIYKQNNLSNPPTPPASLPPTPPPVARQKILNGFATTEELASKAVMAGHDVTKGLLPRSMHVQLKAEEELLARALSQGPKTVDVPASLPTPPHNNQEELRGQEHCEDRDSPDSFVPSSSPESVVGMEVSRYPDLSLVKQERPSPAQSPVIPLLPSCSGKAGLLKIKKEQPSMFYGPPFGAPHNGSNAGLVSIAITLKPAAAENITGVVAAIADLLHVKIPSSYEVSSAPDRPFHGAPGGLRASLQGPELRHSFMLHGAPGGFGGPEGGAMRFIRPPAQQRALHMQHQQHHHQQQQQHQQQHHQQQQQPHCPSDRGATVSREQFLKGQASPGSKPQWCRHCKVVVLGSGVRKSPKDGKPTQQDIQSGAEGDVVFCSHSCLILHSASSPAKAPVDTKESVELLPASEPKESPSRAQHPYSNNMSSLDVHCLAQLQPKPSPPLPTSPLLDPPSPEKPLKAEPERPEIKPPETLRVTVKLKSRSGGGSEQPNHHGKRHKAQRWQRWSVRLQLSLKKEGHAGASGAQLLDDEVEVDRLLAKLAMPLRPSPALRDRRRCCFCHQEGDGLTDGPARLLNLDLDTWVHLNCALWSTEVYETQAGALINVELALRRGTAVLCVCCQRSGATTGCHRLRCLNIYHFTCALQAGCTFFKDKTMLCHAHRPRGQANGRRSGRGPAAFRPQPSPGSALLEHQLRCFSVFRRVYVQRDEVRQLAGAVQRPERGHTFRVGSLVFHAMGHLLPAQMAAFHSDAAIFPVGYEASRLYWSMRHANRRCRYLCSVEERGAWPEFTIRVQEPGYEELVLTDSSPKGVWDKVLCPVAERRAESSTLRLFPVYLKGEDLFGLTVTAVARIAESLPGVQACKGYRFRFGRNPMLELPLAINLCGSARAQARSSPHHDRLLDESTACSRSIQNSAPPEGGTPYSKHFVHSKSSQYRRLQSEWKANVYLAQSHIQGLGLFAARDIEKQTMVIEYLGNILRKEVASRKEFSYKCQNRAVYMFRIDNEHILDATLTGGLARYINHSCAPNCVAEVVTFERGYKIIISSNRRIEKGEELCYDYKFDQADDQHKIPCHCGAVNCRKWIN</sequence>
<feature type="compositionally biased region" description="Low complexity" evidence="29">
    <location>
        <begin position="1450"/>
        <end position="1464"/>
    </location>
</feature>
<feature type="compositionally biased region" description="Pro residues" evidence="29">
    <location>
        <begin position="1686"/>
        <end position="1697"/>
    </location>
</feature>
<feature type="domain" description="PHD-type" evidence="30">
    <location>
        <begin position="458"/>
        <end position="514"/>
    </location>
</feature>
<feature type="domain" description="PHD-type" evidence="30">
    <location>
        <begin position="1038"/>
        <end position="1088"/>
    </location>
</feature>
<dbReference type="InterPro" id="IPR013083">
    <property type="entry name" value="Znf_RING/FYVE/PHD"/>
</dbReference>
<evidence type="ECO:0000256" key="29">
    <source>
        <dbReference type="SAM" id="MobiDB-lite"/>
    </source>
</evidence>
<proteinExistence type="predicted"/>
<feature type="region of interest" description="Disordered" evidence="29">
    <location>
        <begin position="1585"/>
        <end position="1624"/>
    </location>
</feature>
<dbReference type="Pfam" id="PF05965">
    <property type="entry name" value="FYRC"/>
    <property type="match status" value="1"/>
</dbReference>
<evidence type="ECO:0000256" key="23">
    <source>
        <dbReference type="ARBA" id="ARBA00049353"/>
    </source>
</evidence>
<evidence type="ECO:0000256" key="18">
    <source>
        <dbReference type="ARBA" id="ARBA00023163"/>
    </source>
</evidence>
<feature type="compositionally biased region" description="Basic residues" evidence="29">
    <location>
        <begin position="851"/>
        <end position="863"/>
    </location>
</feature>
<evidence type="ECO:0000256" key="5">
    <source>
        <dbReference type="ARBA" id="ARBA00022679"/>
    </source>
</evidence>
<dbReference type="PROSITE" id="PS50868">
    <property type="entry name" value="POST_SET"/>
    <property type="match status" value="1"/>
</dbReference>
<feature type="compositionally biased region" description="Basic and acidic residues" evidence="29">
    <location>
        <begin position="701"/>
        <end position="725"/>
    </location>
</feature>
<dbReference type="Pfam" id="PF13832">
    <property type="entry name" value="zf-HC5HC2H_2"/>
    <property type="match status" value="1"/>
</dbReference>
<dbReference type="PROSITE" id="PS50016">
    <property type="entry name" value="ZF_PHD_2"/>
    <property type="match status" value="6"/>
</dbReference>
<feature type="region of interest" description="Disordered" evidence="29">
    <location>
        <begin position="3723"/>
        <end position="3858"/>
    </location>
</feature>
<evidence type="ECO:0000259" key="32">
    <source>
        <dbReference type="PROSITE" id="PS50868"/>
    </source>
</evidence>
<feature type="region of interest" description="Disordered" evidence="29">
    <location>
        <begin position="2445"/>
        <end position="2503"/>
    </location>
</feature>
<name>A0AAV6HDJ2_9TELE</name>
<dbReference type="GO" id="GO:0044666">
    <property type="term" value="C:MLL3/4 complex"/>
    <property type="evidence" value="ECO:0007669"/>
    <property type="project" value="InterPro"/>
</dbReference>
<dbReference type="EMBL" id="JADWDJ010000001">
    <property type="protein sequence ID" value="KAG5285439.1"/>
    <property type="molecule type" value="Genomic_DNA"/>
</dbReference>
<feature type="compositionally biased region" description="Low complexity" evidence="29">
    <location>
        <begin position="4208"/>
        <end position="4222"/>
    </location>
</feature>
<keyword evidence="15" id="KW-0238">DNA-binding</keyword>
<feature type="region of interest" description="Disordered" evidence="29">
    <location>
        <begin position="536"/>
        <end position="802"/>
    </location>
</feature>
<dbReference type="EC" id="2.1.1.364" evidence="22"/>
<keyword evidence="4" id="KW-0489">Methyltransferase</keyword>
<reference evidence="34 35" key="1">
    <citation type="submission" date="2020-10" db="EMBL/GenBank/DDBJ databases">
        <title>Chromosome-scale genome assembly of the Allis shad, Alosa alosa.</title>
        <authorList>
            <person name="Margot Z."/>
            <person name="Christophe K."/>
            <person name="Cabau C."/>
            <person name="Louis A."/>
            <person name="Berthelot C."/>
            <person name="Parey E."/>
            <person name="Roest Crollius H."/>
            <person name="Montfort J."/>
            <person name="Robinson-Rechavi M."/>
            <person name="Bucao C."/>
            <person name="Bouchez O."/>
            <person name="Gislard M."/>
            <person name="Lluch J."/>
            <person name="Milhes M."/>
            <person name="Lampietro C."/>
            <person name="Lopez Roques C."/>
            <person name="Donnadieu C."/>
            <person name="Braasch I."/>
            <person name="Desvignes T."/>
            <person name="Postlethwait J."/>
            <person name="Bobe J."/>
            <person name="Guiguen Y."/>
        </authorList>
    </citation>
    <scope>NUCLEOTIDE SEQUENCE [LARGE SCALE GENOMIC DNA]</scope>
    <source>
        <strain evidence="34">M-15738</strain>
        <tissue evidence="34">Blood</tissue>
    </source>
</reference>
<evidence type="ECO:0000256" key="16">
    <source>
        <dbReference type="ARBA" id="ARBA00023139"/>
    </source>
</evidence>
<evidence type="ECO:0000256" key="4">
    <source>
        <dbReference type="ARBA" id="ARBA00022603"/>
    </source>
</evidence>
<accession>A0AAV6HDJ2</accession>
<organism evidence="34 35">
    <name type="scientific">Alosa alosa</name>
    <name type="common">allis shad</name>
    <dbReference type="NCBI Taxonomy" id="278164"/>
    <lineage>
        <taxon>Eukaryota</taxon>
        <taxon>Metazoa</taxon>
        <taxon>Chordata</taxon>
        <taxon>Craniata</taxon>
        <taxon>Vertebrata</taxon>
        <taxon>Euteleostomi</taxon>
        <taxon>Actinopterygii</taxon>
        <taxon>Neopterygii</taxon>
        <taxon>Teleostei</taxon>
        <taxon>Clupei</taxon>
        <taxon>Clupeiformes</taxon>
        <taxon>Clupeoidei</taxon>
        <taxon>Clupeidae</taxon>
        <taxon>Alosa</taxon>
    </lineage>
</organism>
<dbReference type="InterPro" id="IPR036910">
    <property type="entry name" value="HMG_box_dom_sf"/>
</dbReference>
<feature type="region of interest" description="Disordered" evidence="29">
    <location>
        <begin position="1"/>
        <end position="136"/>
    </location>
</feature>
<evidence type="ECO:0000256" key="22">
    <source>
        <dbReference type="ARBA" id="ARBA00023620"/>
    </source>
</evidence>
<dbReference type="GO" id="GO:0032259">
    <property type="term" value="P:methylation"/>
    <property type="evidence" value="ECO:0007669"/>
    <property type="project" value="UniProtKB-KW"/>
</dbReference>
<keyword evidence="16" id="KW-0564">Palmitate</keyword>